<dbReference type="PIRSF" id="PIRSF000521">
    <property type="entry name" value="Transaminase_4ab_Lys_Orn"/>
    <property type="match status" value="1"/>
</dbReference>
<dbReference type="Gene3D" id="3.90.1150.10">
    <property type="entry name" value="Aspartate Aminotransferase, domain 1"/>
    <property type="match status" value="1"/>
</dbReference>
<dbReference type="CDD" id="cd00610">
    <property type="entry name" value="OAT_like"/>
    <property type="match status" value="1"/>
</dbReference>
<dbReference type="Pfam" id="PF00202">
    <property type="entry name" value="Aminotran_3"/>
    <property type="match status" value="1"/>
</dbReference>
<evidence type="ECO:0000256" key="5">
    <source>
        <dbReference type="RuleBase" id="RU003560"/>
    </source>
</evidence>
<dbReference type="InterPro" id="IPR015421">
    <property type="entry name" value="PyrdxlP-dep_Trfase_major"/>
</dbReference>
<evidence type="ECO:0000256" key="4">
    <source>
        <dbReference type="ARBA" id="ARBA00022898"/>
    </source>
</evidence>
<name>A0A4U8YJT9_9BACT</name>
<sequence length="413" mass="44397">MDHASETPLPFNPGTLKRMKRLGHDFLESAPDGSWIEDSEGTRLLDATSAGGICNLGRRPPALTEALKKAAFATDQGNFPLISSEKADLAEALAGFAPEGLSRVMFSVVRGESVDFSCKLARGATRRTELISLSGSWFGHTGFAMALSDRRDKHLYGSLIPDTRTIPWGDPARAEEAVTEKTAALILEPVQAENRGRTATREYLSDLRAITRNKGALLIFDETQSGFGRCGDRFACRALGVTPDILITGEALGAGIFPICATLFTPKLHRFLNAHPLIHLSTFGGSDVGCRVALAALREYERLAPWKNALDMGKRLKEGLTRLQTGFPTLLTSVDGMGLLLALTFASQRKAVAFCRMAAGNGLFTVPGAVACESVVLRPSLLLTKEEGDILLHAVETSLQELKEASSTEAPGE</sequence>
<keyword evidence="4 5" id="KW-0663">Pyridoxal phosphate</keyword>
<evidence type="ECO:0000256" key="2">
    <source>
        <dbReference type="ARBA" id="ARBA00022576"/>
    </source>
</evidence>
<gene>
    <name evidence="6" type="ORF">MSL71_9670</name>
</gene>
<dbReference type="GO" id="GO:0008483">
    <property type="term" value="F:transaminase activity"/>
    <property type="evidence" value="ECO:0007669"/>
    <property type="project" value="UniProtKB-KW"/>
</dbReference>
<dbReference type="EMBL" id="CAADHO010000001">
    <property type="protein sequence ID" value="VFQ43339.1"/>
    <property type="molecule type" value="Genomic_DNA"/>
</dbReference>
<reference evidence="6 7" key="1">
    <citation type="submission" date="2019-03" db="EMBL/GenBank/DDBJ databases">
        <authorList>
            <person name="Nijsse B."/>
        </authorList>
    </citation>
    <scope>NUCLEOTIDE SEQUENCE [LARGE SCALE GENOMIC DNA]</scope>
    <source>
        <strain evidence="6">Desulfoluna butyratoxydans MSL71</strain>
    </source>
</reference>
<dbReference type="InterPro" id="IPR005814">
    <property type="entry name" value="Aminotrans_3"/>
</dbReference>
<dbReference type="Gene3D" id="3.40.640.10">
    <property type="entry name" value="Type I PLP-dependent aspartate aminotransferase-like (Major domain)"/>
    <property type="match status" value="1"/>
</dbReference>
<evidence type="ECO:0000256" key="3">
    <source>
        <dbReference type="ARBA" id="ARBA00022679"/>
    </source>
</evidence>
<evidence type="ECO:0000313" key="7">
    <source>
        <dbReference type="Proteomes" id="UP000507962"/>
    </source>
</evidence>
<dbReference type="GO" id="GO:0030170">
    <property type="term" value="F:pyridoxal phosphate binding"/>
    <property type="evidence" value="ECO:0007669"/>
    <property type="project" value="InterPro"/>
</dbReference>
<dbReference type="RefSeq" id="WP_180137501.1">
    <property type="nucleotide sequence ID" value="NZ_CAADHO010000001.1"/>
</dbReference>
<dbReference type="AlphaFoldDB" id="A0A4U8YJT9"/>
<dbReference type="InterPro" id="IPR015422">
    <property type="entry name" value="PyrdxlP-dep_Trfase_small"/>
</dbReference>
<evidence type="ECO:0000313" key="6">
    <source>
        <dbReference type="EMBL" id="VFQ43339.1"/>
    </source>
</evidence>
<dbReference type="PANTHER" id="PTHR11986">
    <property type="entry name" value="AMINOTRANSFERASE CLASS III"/>
    <property type="match status" value="1"/>
</dbReference>
<dbReference type="InterPro" id="IPR015424">
    <property type="entry name" value="PyrdxlP-dep_Trfase"/>
</dbReference>
<keyword evidence="2" id="KW-0032">Aminotransferase</keyword>
<dbReference type="Proteomes" id="UP000507962">
    <property type="component" value="Unassembled WGS sequence"/>
</dbReference>
<protein>
    <submittedName>
        <fullName evidence="6">Pyridoxal phosphate-dependent transferase</fullName>
    </submittedName>
</protein>
<dbReference type="GO" id="GO:0042802">
    <property type="term" value="F:identical protein binding"/>
    <property type="evidence" value="ECO:0007669"/>
    <property type="project" value="TreeGrafter"/>
</dbReference>
<comment type="cofactor">
    <cofactor evidence="1">
        <name>pyridoxal 5'-phosphate</name>
        <dbReference type="ChEBI" id="CHEBI:597326"/>
    </cofactor>
</comment>
<comment type="similarity">
    <text evidence="5">Belongs to the class-III pyridoxal-phosphate-dependent aminotransferase family.</text>
</comment>
<keyword evidence="3 6" id="KW-0808">Transferase</keyword>
<evidence type="ECO:0000256" key="1">
    <source>
        <dbReference type="ARBA" id="ARBA00001933"/>
    </source>
</evidence>
<proteinExistence type="inferred from homology"/>
<dbReference type="InterPro" id="IPR050103">
    <property type="entry name" value="Class-III_PLP-dep_AT"/>
</dbReference>
<dbReference type="SUPFAM" id="SSF53383">
    <property type="entry name" value="PLP-dependent transferases"/>
    <property type="match status" value="1"/>
</dbReference>
<keyword evidence="7" id="KW-1185">Reference proteome</keyword>
<accession>A0A4U8YJT9</accession>
<dbReference type="PANTHER" id="PTHR11986:SF79">
    <property type="entry name" value="ACETYLORNITHINE AMINOTRANSFERASE, MITOCHONDRIAL"/>
    <property type="match status" value="1"/>
</dbReference>
<organism evidence="6 7">
    <name type="scientific">Desulfoluna butyratoxydans</name>
    <dbReference type="NCBI Taxonomy" id="231438"/>
    <lineage>
        <taxon>Bacteria</taxon>
        <taxon>Pseudomonadati</taxon>
        <taxon>Thermodesulfobacteriota</taxon>
        <taxon>Desulfobacteria</taxon>
        <taxon>Desulfobacterales</taxon>
        <taxon>Desulfolunaceae</taxon>
        <taxon>Desulfoluna</taxon>
    </lineage>
</organism>